<proteinExistence type="predicted"/>
<name>A0A9P4SBH5_9PEZI</name>
<gene>
    <name evidence="3" type="ORF">M501DRAFT_954904</name>
</gene>
<protein>
    <submittedName>
        <fullName evidence="3">Uncharacterized protein</fullName>
    </submittedName>
</protein>
<evidence type="ECO:0000256" key="1">
    <source>
        <dbReference type="SAM" id="Coils"/>
    </source>
</evidence>
<reference evidence="3" key="1">
    <citation type="journal article" date="2020" name="Stud. Mycol.">
        <title>101 Dothideomycetes genomes: a test case for predicting lifestyles and emergence of pathogens.</title>
        <authorList>
            <person name="Haridas S."/>
            <person name="Albert R."/>
            <person name="Binder M."/>
            <person name="Bloem J."/>
            <person name="Labutti K."/>
            <person name="Salamov A."/>
            <person name="Andreopoulos B."/>
            <person name="Baker S."/>
            <person name="Barry K."/>
            <person name="Bills G."/>
            <person name="Bluhm B."/>
            <person name="Cannon C."/>
            <person name="Castanera R."/>
            <person name="Culley D."/>
            <person name="Daum C."/>
            <person name="Ezra D."/>
            <person name="Gonzalez J."/>
            <person name="Henrissat B."/>
            <person name="Kuo A."/>
            <person name="Liang C."/>
            <person name="Lipzen A."/>
            <person name="Lutzoni F."/>
            <person name="Magnuson J."/>
            <person name="Mondo S."/>
            <person name="Nolan M."/>
            <person name="Ohm R."/>
            <person name="Pangilinan J."/>
            <person name="Park H.-J."/>
            <person name="Ramirez L."/>
            <person name="Alfaro M."/>
            <person name="Sun H."/>
            <person name="Tritt A."/>
            <person name="Yoshinaga Y."/>
            <person name="Zwiers L.-H."/>
            <person name="Turgeon B."/>
            <person name="Goodwin S."/>
            <person name="Spatafora J."/>
            <person name="Crous P."/>
            <person name="Grigoriev I."/>
        </authorList>
    </citation>
    <scope>NUCLEOTIDE SEQUENCE</scope>
    <source>
        <strain evidence="3">CBS 101060</strain>
    </source>
</reference>
<dbReference type="Proteomes" id="UP000799429">
    <property type="component" value="Unassembled WGS sequence"/>
</dbReference>
<organism evidence="3 4">
    <name type="scientific">Patellaria atrata CBS 101060</name>
    <dbReference type="NCBI Taxonomy" id="1346257"/>
    <lineage>
        <taxon>Eukaryota</taxon>
        <taxon>Fungi</taxon>
        <taxon>Dikarya</taxon>
        <taxon>Ascomycota</taxon>
        <taxon>Pezizomycotina</taxon>
        <taxon>Dothideomycetes</taxon>
        <taxon>Dothideomycetes incertae sedis</taxon>
        <taxon>Patellariales</taxon>
        <taxon>Patellariaceae</taxon>
        <taxon>Patellaria</taxon>
    </lineage>
</organism>
<feature type="coiled-coil region" evidence="1">
    <location>
        <begin position="474"/>
        <end position="501"/>
    </location>
</feature>
<feature type="compositionally biased region" description="Polar residues" evidence="2">
    <location>
        <begin position="71"/>
        <end position="96"/>
    </location>
</feature>
<feature type="region of interest" description="Disordered" evidence="2">
    <location>
        <begin position="71"/>
        <end position="99"/>
    </location>
</feature>
<dbReference type="EMBL" id="MU006095">
    <property type="protein sequence ID" value="KAF2839439.1"/>
    <property type="molecule type" value="Genomic_DNA"/>
</dbReference>
<dbReference type="OrthoDB" id="2992173at2759"/>
<accession>A0A9P4SBH5</accession>
<keyword evidence="4" id="KW-1185">Reference proteome</keyword>
<keyword evidence="1" id="KW-0175">Coiled coil</keyword>
<sequence>MSMGDTNIFCAPINVEAFILNEKVCDEGGSRIAPITQPDYRGLRLNSSEIKHDILPYVDLSRTQPATVNSRVTAVEDQSATTLSSSPGSTDQASTGRSKERRLGVYIHWSLPRLYRAATGGASGTDELPTKENISPEPTFRMIPNRWLVVRSIRDALPGNAIALGRTQAWVVESDRLWTLDELGPDVDLEVDVSPYVMYKDGDESSPDVLNNQTKYYIGAKIPASSWEEKGNTVPRIPLTTMNSGNILFADNSAHNPNVLSMVDNLQFVNISGRVSKYTKATCDYTVVGWHSNLSDDPVGRDGLKGSFKERLRALFLETSPDWIEKNGRFDRTWSRLACHGTVYNVPWNRNLKPFTPADEYAKLFTANITMEPISVGTTALDSVLTFLQAHKANSDVILGSGSSELAADILNLSELLYAMEDGYDGRVKASDIIDAHNFQREAGGVAWQYDEKAERGKPALTPSSKPDESGYSETQYLRKVNDLQAQIDAAERKLKHMQWSLFSVWWNFISDPNGKQQERLMKYKDGVVKFREIIKSLTQQIWAPDTGLQAQVSNIVRAVRPVAFPRLKARKIARPAFFHRKDPTVCIAGIDSGWPTEYLGKLHIRVLSQSPYYFQFRDQPPVVRLASTGDPGLDTAIKVLVGEAVTTQDHGGILGFKSWVKQPWCPLFLEWEAIYYHIPIEKWSVELVSSPIGNNHSQVRYMVKEPLYNDLESTEDVRTVSGRILVLPQPVFNLQAILAQVLSVSGTDLPPELETVEQRDAFIKAVGTLDFISGELDGLTTNLLTLKEGSHVPPNFTVPGNPRPVPLEAAVLAGVDIGISREDLMLIRDQTAATPYGTLEDFSTATSSPFKGATHGQLRFTKLNMIDKFGQAISAIPAQPPLRIPSDDPETIYPCLGDQVCPTFVPGTTLLNTVTPLTLADPQLPGAYPLCPYIQLPPAINQNSRLNASFLVKEISLTNANEFVGWRTVSDYEQPIWGWIIINYANQGLQFFTSEGSFYVELTLGGPTDTIASAKWLPFDPPTPGTADISPQLDQLITTLTGSDGGVYLRSFYNMVTQAVETMPFAPPEYAASATAIIGKPLALVNVGFSLELATEPLSSQTTLPPTLNNTISDADILYGYKFPIKIGDAERPFDGVVGYFDTDNSTTGSTNWTKLHTYFTAGTLTGEPILPPPSPVVGDPRQLIEPDVFPTLSPYYIDPLGPLKGNSFEATHASKFLVKTMIVDPYTPLHVYTPILPVTELKLSAWTVQKALYKISAFFTLGPMLITRDIPHPYDEEKPLTPSTWLEIQRSDLKPDSDSATIRLPIIGGAASAKGVWNWLQPYSVGDTEESEETKYNALDVGQDDGRLRLDEGPYTMVEGFLQLFRRLEKGGLGI</sequence>
<evidence type="ECO:0000313" key="4">
    <source>
        <dbReference type="Proteomes" id="UP000799429"/>
    </source>
</evidence>
<feature type="region of interest" description="Disordered" evidence="2">
    <location>
        <begin position="454"/>
        <end position="473"/>
    </location>
</feature>
<comment type="caution">
    <text evidence="3">The sequence shown here is derived from an EMBL/GenBank/DDBJ whole genome shotgun (WGS) entry which is preliminary data.</text>
</comment>
<evidence type="ECO:0000256" key="2">
    <source>
        <dbReference type="SAM" id="MobiDB-lite"/>
    </source>
</evidence>
<evidence type="ECO:0000313" key="3">
    <source>
        <dbReference type="EMBL" id="KAF2839439.1"/>
    </source>
</evidence>